<evidence type="ECO:0000256" key="5">
    <source>
        <dbReference type="ARBA" id="ARBA00022692"/>
    </source>
</evidence>
<feature type="compositionally biased region" description="Basic and acidic residues" evidence="15">
    <location>
        <begin position="339"/>
        <end position="356"/>
    </location>
</feature>
<dbReference type="PROSITE" id="PS50262">
    <property type="entry name" value="G_PROTEIN_RECEP_F1_2"/>
    <property type="match status" value="1"/>
</dbReference>
<feature type="compositionally biased region" description="Polar residues" evidence="15">
    <location>
        <begin position="441"/>
        <end position="458"/>
    </location>
</feature>
<feature type="domain" description="G-protein coupled receptors family 1 profile" evidence="17">
    <location>
        <begin position="132"/>
        <end position="556"/>
    </location>
</feature>
<dbReference type="PANTHER" id="PTHR24247:SF223">
    <property type="entry name" value="HISTAMINE H1 RECEPTOR"/>
    <property type="match status" value="1"/>
</dbReference>
<dbReference type="PRINTS" id="PR00237">
    <property type="entry name" value="GPCRRHODOPSN"/>
</dbReference>
<evidence type="ECO:0000256" key="8">
    <source>
        <dbReference type="ARBA" id="ARBA00023136"/>
    </source>
</evidence>
<reference evidence="19" key="1">
    <citation type="submission" date="2025-08" db="UniProtKB">
        <authorList>
            <consortium name="RefSeq"/>
        </authorList>
    </citation>
    <scope>IDENTIFICATION</scope>
    <source>
        <tissue evidence="19">Brain</tissue>
    </source>
</reference>
<evidence type="ECO:0000256" key="14">
    <source>
        <dbReference type="RuleBase" id="RU000688"/>
    </source>
</evidence>
<comment type="similarity">
    <text evidence="14">Belongs to the G-protein coupled receptor 1 family.</text>
</comment>
<dbReference type="Pfam" id="PF00001">
    <property type="entry name" value="7tm_1"/>
    <property type="match status" value="1"/>
</dbReference>
<dbReference type="GO" id="GO:0030594">
    <property type="term" value="F:neurotransmitter receptor activity"/>
    <property type="evidence" value="ECO:0007669"/>
    <property type="project" value="TreeGrafter"/>
</dbReference>
<dbReference type="GO" id="GO:0045907">
    <property type="term" value="P:positive regulation of vasoconstriction"/>
    <property type="evidence" value="ECO:0007669"/>
    <property type="project" value="InterPro"/>
</dbReference>
<evidence type="ECO:0000256" key="9">
    <source>
        <dbReference type="ARBA" id="ARBA00023157"/>
    </source>
</evidence>
<dbReference type="PRINTS" id="PR00530">
    <property type="entry name" value="HISTAMINEH1R"/>
</dbReference>
<dbReference type="Proteomes" id="UP000000715">
    <property type="component" value="Unplaced"/>
</dbReference>
<dbReference type="Gene3D" id="1.20.1070.10">
    <property type="entry name" value="Rhodopsin 7-helix transmembrane proteins"/>
    <property type="match status" value="2"/>
</dbReference>
<evidence type="ECO:0000256" key="1">
    <source>
        <dbReference type="ARBA" id="ARBA00004651"/>
    </source>
</evidence>
<dbReference type="CTD" id="3269"/>
<dbReference type="GO" id="GO:0030425">
    <property type="term" value="C:dendrite"/>
    <property type="evidence" value="ECO:0007669"/>
    <property type="project" value="TreeGrafter"/>
</dbReference>
<evidence type="ECO:0000256" key="15">
    <source>
        <dbReference type="SAM" id="MobiDB-lite"/>
    </source>
</evidence>
<keyword evidence="12 14" id="KW-0807">Transducer</keyword>
<keyword evidence="4" id="KW-0597">Phosphoprotein</keyword>
<dbReference type="RefSeq" id="XP_044919251.1">
    <property type="nucleotide sequence ID" value="XM_045063316.1"/>
</dbReference>
<dbReference type="SUPFAM" id="SSF81321">
    <property type="entry name" value="Family A G protein-coupled receptor-like"/>
    <property type="match status" value="1"/>
</dbReference>
<evidence type="ECO:0000256" key="3">
    <source>
        <dbReference type="ARBA" id="ARBA00022475"/>
    </source>
</evidence>
<comment type="subcellular location">
    <subcellularLocation>
        <location evidence="1">Cell membrane</location>
        <topology evidence="1">Multi-pass membrane protein</topology>
    </subcellularLocation>
</comment>
<evidence type="ECO:0000256" key="13">
    <source>
        <dbReference type="ARBA" id="ARBA00045624"/>
    </source>
</evidence>
<evidence type="ECO:0000313" key="18">
    <source>
        <dbReference type="Proteomes" id="UP000000715"/>
    </source>
</evidence>
<evidence type="ECO:0000256" key="4">
    <source>
        <dbReference type="ARBA" id="ARBA00022553"/>
    </source>
</evidence>
<dbReference type="PROSITE" id="PS00237">
    <property type="entry name" value="G_PROTEIN_RECEP_F1_1"/>
    <property type="match status" value="1"/>
</dbReference>
<keyword evidence="6 16" id="KW-1133">Transmembrane helix</keyword>
<evidence type="ECO:0000256" key="11">
    <source>
        <dbReference type="ARBA" id="ARBA00023180"/>
    </source>
</evidence>
<protein>
    <recommendedName>
        <fullName evidence="2">Histamine H1 receptor</fullName>
    </recommendedName>
</protein>
<dbReference type="GO" id="GO:0007268">
    <property type="term" value="P:chemical synaptic transmission"/>
    <property type="evidence" value="ECO:0007669"/>
    <property type="project" value="TreeGrafter"/>
</dbReference>
<feature type="transmembrane region" description="Helical" evidence="16">
    <location>
        <begin position="152"/>
        <end position="177"/>
    </location>
</feature>
<keyword evidence="10 14" id="KW-0675">Receptor</keyword>
<dbReference type="PANTHER" id="PTHR24247">
    <property type="entry name" value="5-HYDROXYTRYPTAMINE RECEPTOR"/>
    <property type="match status" value="1"/>
</dbReference>
<dbReference type="GO" id="GO:0004969">
    <property type="term" value="F:histamine receptor activity"/>
    <property type="evidence" value="ECO:0007669"/>
    <property type="project" value="InterPro"/>
</dbReference>
<feature type="region of interest" description="Disordered" evidence="15">
    <location>
        <begin position="325"/>
        <end position="383"/>
    </location>
</feature>
<feature type="transmembrane region" description="Helical" evidence="16">
    <location>
        <begin position="540"/>
        <end position="559"/>
    </location>
</feature>
<evidence type="ECO:0000256" key="7">
    <source>
        <dbReference type="ARBA" id="ARBA00023040"/>
    </source>
</evidence>
<keyword evidence="5 14" id="KW-0812">Transmembrane</keyword>
<feature type="transmembrane region" description="Helical" evidence="16">
    <location>
        <begin position="232"/>
        <end position="256"/>
    </location>
</feature>
<keyword evidence="18" id="KW-1185">Reference proteome</keyword>
<dbReference type="FunFam" id="1.20.1070.10:FF:000189">
    <property type="entry name" value="Histamine H1 receptor"/>
    <property type="match status" value="1"/>
</dbReference>
<comment type="function">
    <text evidence="13">G-protein-coupled receptor for histamine, a biogenic amine that functions as an immune modulator and a neurotransmitter. Through the H1 receptor, histamine mediates the contraction of smooth muscles and increases capillary permeability due to contraction of terminal venules. Also mediates neurotransmission in the central nervous system and thereby regulates circadian rhythms, emotional and locomotor activities as well as cognitive functions.</text>
</comment>
<keyword evidence="3" id="KW-1003">Cell membrane</keyword>
<dbReference type="GO" id="GO:0045202">
    <property type="term" value="C:synapse"/>
    <property type="evidence" value="ECO:0007669"/>
    <property type="project" value="GOC"/>
</dbReference>
<dbReference type="OrthoDB" id="10071887at2759"/>
<feature type="region of interest" description="Disordered" evidence="15">
    <location>
        <begin position="438"/>
        <end position="469"/>
    </location>
</feature>
<accession>A0A8U0R5S7</accession>
<dbReference type="GO" id="GO:0043114">
    <property type="term" value="P:regulation of vascular permeability"/>
    <property type="evidence" value="ECO:0007669"/>
    <property type="project" value="InterPro"/>
</dbReference>
<dbReference type="InterPro" id="IPR017452">
    <property type="entry name" value="GPCR_Rhodpsn_7TM"/>
</dbReference>
<sequence length="575" mass="64719">MWELRARGDRAAGPRAWVSASLPRSPPSARLLLRSPASAVRSLCAPAAAVAAAAAAEPRAWPPHPRRRQTFPGAGAGREPQLKAALVPMTLPNSSCTFEDKMCEGNKTTIASPQLMPLVVVLSAISLVTVALNLLVLYAVRSERKLHTVGNLYIVSLSVADLIVGAVVMPMNILYLLMSRWSWGQPLCLFWLSMDYVASTASIFSVFILCIDRYRSVQQPLRYLKYRTKTRASATILGAWFLSFLWIIPILGWHHFMSQSSGHREDKCETDFYDVTWFKIMTAIINFYLPTLLMLWFYAKIYKAVRQHCQHRELINGSLPSFSDIKMKPENPKAGPKKSGKESPWEVLKRKSKDASGEPVLKPPSQDPEEMKSPGVFSREEDREVDKLPCFPLNIVQVQTEAEGSGRSYVAIDQSQGPLGMDEQSVNMHGANEISEDQIIGDSQSFSRTDSDTPTESASGKGKPRSASSTGLDYIKFTWKRLRSHSRQYVSGLHMNRERKAAKQLGFIMAAFILCWIPYFIFFMVIAFCKSCCNERVHMFTIWLGYINSTLNPLIYPLCNENFKKTFKKILHIRS</sequence>
<dbReference type="InterPro" id="IPR000276">
    <property type="entry name" value="GPCR_Rhodpsn"/>
</dbReference>
<dbReference type="GO" id="GO:0004993">
    <property type="term" value="F:G protein-coupled serotonin receptor activity"/>
    <property type="evidence" value="ECO:0007669"/>
    <property type="project" value="TreeGrafter"/>
</dbReference>
<proteinExistence type="inferred from homology"/>
<gene>
    <name evidence="19" type="primary">HRH1</name>
</gene>
<keyword evidence="9" id="KW-1015">Disulfide bond</keyword>
<dbReference type="AlphaFoldDB" id="A0A8U0R5S7"/>
<dbReference type="SMART" id="SM01381">
    <property type="entry name" value="7TM_GPCR_Srsx"/>
    <property type="match status" value="1"/>
</dbReference>
<keyword evidence="11" id="KW-0325">Glycoprotein</keyword>
<keyword evidence="8 16" id="KW-0472">Membrane</keyword>
<feature type="transmembrane region" description="Helical" evidence="16">
    <location>
        <begin position="189"/>
        <end position="211"/>
    </location>
</feature>
<dbReference type="GO" id="GO:0007187">
    <property type="term" value="P:G protein-coupled receptor signaling pathway, coupled to cyclic nucleotide second messenger"/>
    <property type="evidence" value="ECO:0007669"/>
    <property type="project" value="TreeGrafter"/>
</dbReference>
<evidence type="ECO:0000256" key="2">
    <source>
        <dbReference type="ARBA" id="ARBA00015317"/>
    </source>
</evidence>
<organism evidence="18 19">
    <name type="scientific">Mustela putorius furo</name>
    <name type="common">European domestic ferret</name>
    <name type="synonym">Mustela furo</name>
    <dbReference type="NCBI Taxonomy" id="9669"/>
    <lineage>
        <taxon>Eukaryota</taxon>
        <taxon>Metazoa</taxon>
        <taxon>Chordata</taxon>
        <taxon>Craniata</taxon>
        <taxon>Vertebrata</taxon>
        <taxon>Euteleostomi</taxon>
        <taxon>Mammalia</taxon>
        <taxon>Eutheria</taxon>
        <taxon>Laurasiatheria</taxon>
        <taxon>Carnivora</taxon>
        <taxon>Caniformia</taxon>
        <taxon>Musteloidea</taxon>
        <taxon>Mustelidae</taxon>
        <taxon>Mustelinae</taxon>
        <taxon>Mustela</taxon>
    </lineage>
</organism>
<dbReference type="GO" id="GO:0005886">
    <property type="term" value="C:plasma membrane"/>
    <property type="evidence" value="ECO:0007669"/>
    <property type="project" value="UniProtKB-SubCell"/>
</dbReference>
<evidence type="ECO:0000256" key="16">
    <source>
        <dbReference type="SAM" id="Phobius"/>
    </source>
</evidence>
<evidence type="ECO:0000256" key="6">
    <source>
        <dbReference type="ARBA" id="ARBA00022989"/>
    </source>
</evidence>
<dbReference type="InterPro" id="IPR000921">
    <property type="entry name" value="Histamine_H1_rcpt"/>
</dbReference>
<keyword evidence="7 14" id="KW-0297">G-protein coupled receptor</keyword>
<evidence type="ECO:0000259" key="17">
    <source>
        <dbReference type="PROSITE" id="PS50262"/>
    </source>
</evidence>
<feature type="transmembrane region" description="Helical" evidence="16">
    <location>
        <begin position="505"/>
        <end position="528"/>
    </location>
</feature>
<evidence type="ECO:0000256" key="12">
    <source>
        <dbReference type="ARBA" id="ARBA00023224"/>
    </source>
</evidence>
<dbReference type="CDD" id="cd15050">
    <property type="entry name" value="7tmA_Histamine_H1R"/>
    <property type="match status" value="1"/>
</dbReference>
<feature type="transmembrane region" description="Helical" evidence="16">
    <location>
        <begin position="115"/>
        <end position="140"/>
    </location>
</feature>
<name>A0A8U0R5S7_MUSPF</name>
<evidence type="ECO:0000313" key="19">
    <source>
        <dbReference type="RefSeq" id="XP_044919251.1"/>
    </source>
</evidence>
<evidence type="ECO:0000256" key="10">
    <source>
        <dbReference type="ARBA" id="ARBA00023170"/>
    </source>
</evidence>
<dbReference type="GeneID" id="101685230"/>
<dbReference type="FunFam" id="1.20.1070.10:FF:000147">
    <property type="entry name" value="Histamine H1 receptor"/>
    <property type="match status" value="1"/>
</dbReference>
<feature type="transmembrane region" description="Helical" evidence="16">
    <location>
        <begin position="276"/>
        <end position="298"/>
    </location>
</feature>